<accession>A0A5C7WC66</accession>
<reference evidence="2 3" key="1">
    <citation type="submission" date="2018-09" db="EMBL/GenBank/DDBJ databases">
        <title>Metagenome Assembled Genomes from an Advanced Water Purification Facility.</title>
        <authorList>
            <person name="Stamps B.W."/>
            <person name="Spear J.R."/>
        </authorList>
    </citation>
    <scope>NUCLEOTIDE SEQUENCE [LARGE SCALE GENOMIC DNA]</scope>
    <source>
        <strain evidence="2">Bin_52_1</strain>
    </source>
</reference>
<keyword evidence="1" id="KW-0812">Transmembrane</keyword>
<keyword evidence="1" id="KW-1133">Transmembrane helix</keyword>
<keyword evidence="1" id="KW-0472">Membrane</keyword>
<dbReference type="Pfam" id="PF07963">
    <property type="entry name" value="N_methyl"/>
    <property type="match status" value="1"/>
</dbReference>
<dbReference type="Proteomes" id="UP000321110">
    <property type="component" value="Unassembled WGS sequence"/>
</dbReference>
<name>A0A5C7WC66_AQUAC</name>
<dbReference type="AlphaFoldDB" id="A0A5C7WC66"/>
<feature type="transmembrane region" description="Helical" evidence="1">
    <location>
        <begin position="12"/>
        <end position="36"/>
    </location>
</feature>
<proteinExistence type="predicted"/>
<dbReference type="InterPro" id="IPR013362">
    <property type="entry name" value="Pilus_4_PilV"/>
</dbReference>
<organism evidence="2 3">
    <name type="scientific">Aquipseudomonas alcaligenes</name>
    <name type="common">Pseudomonas alcaligenes</name>
    <dbReference type="NCBI Taxonomy" id="43263"/>
    <lineage>
        <taxon>Bacteria</taxon>
        <taxon>Pseudomonadati</taxon>
        <taxon>Pseudomonadota</taxon>
        <taxon>Gammaproteobacteria</taxon>
        <taxon>Pseudomonadales</taxon>
        <taxon>Pseudomonadaceae</taxon>
        <taxon>Aquipseudomonas</taxon>
    </lineage>
</organism>
<gene>
    <name evidence="2" type="primary">pilV</name>
    <name evidence="2" type="ORF">E6Q69_01040</name>
</gene>
<evidence type="ECO:0000313" key="3">
    <source>
        <dbReference type="Proteomes" id="UP000321110"/>
    </source>
</evidence>
<dbReference type="NCBIfam" id="TIGR02532">
    <property type="entry name" value="IV_pilin_GFxxxE"/>
    <property type="match status" value="1"/>
</dbReference>
<comment type="caution">
    <text evidence="2">The sequence shown here is derived from an EMBL/GenBank/DDBJ whole genome shotgun (WGS) entry which is preliminary data.</text>
</comment>
<evidence type="ECO:0000256" key="1">
    <source>
        <dbReference type="SAM" id="Phobius"/>
    </source>
</evidence>
<sequence length="168" mass="17895">MSKEMSSRSSGFTLIEVMVALVVLAVGLLGMASLMVRSQQSNEGAYSRSQASILAYDIVERMRSNKVLANPLETRKVSYATQNDAYALTALPTCATPATGQQVAGSAQATQDVAQWCQLVKSSLPNVDTANTSIVRTAGTNLYTVTIQWQDATADGDSTQNIQVVAEL</sequence>
<dbReference type="EMBL" id="SSFO01000019">
    <property type="protein sequence ID" value="TXI35661.1"/>
    <property type="molecule type" value="Genomic_DNA"/>
</dbReference>
<dbReference type="NCBIfam" id="TIGR02523">
    <property type="entry name" value="type_IV_pilV"/>
    <property type="match status" value="1"/>
</dbReference>
<dbReference type="InterPro" id="IPR012902">
    <property type="entry name" value="N_methyl_site"/>
</dbReference>
<evidence type="ECO:0000313" key="2">
    <source>
        <dbReference type="EMBL" id="TXI35661.1"/>
    </source>
</evidence>
<protein>
    <submittedName>
        <fullName evidence="2">Type IV pilus modification protein PilV</fullName>
    </submittedName>
</protein>